<dbReference type="PANTHER" id="PTHR43792">
    <property type="entry name" value="GNAT FAMILY, PUTATIVE (AFU_ORTHOLOGUE AFUA_3G00765)-RELATED-RELATED"/>
    <property type="match status" value="1"/>
</dbReference>
<reference evidence="5 6" key="1">
    <citation type="submission" date="2019-07" db="EMBL/GenBank/DDBJ databases">
        <title>Whole genome shotgun sequence of Acetobacter nitrogenifigens NBRC 105050.</title>
        <authorList>
            <person name="Hosoyama A."/>
            <person name="Uohara A."/>
            <person name="Ohji S."/>
            <person name="Ichikawa N."/>
        </authorList>
    </citation>
    <scope>NUCLEOTIDE SEQUENCE [LARGE SCALE GENOMIC DNA]</scope>
    <source>
        <strain evidence="5 6">NBRC 105050</strain>
    </source>
</reference>
<comment type="similarity">
    <text evidence="3">Belongs to the acetyltransferase family. RimJ subfamily.</text>
</comment>
<proteinExistence type="inferred from homology"/>
<comment type="caution">
    <text evidence="5">The sequence shown here is derived from an EMBL/GenBank/DDBJ whole genome shotgun (WGS) entry which is preliminary data.</text>
</comment>
<keyword evidence="6" id="KW-1185">Reference proteome</keyword>
<dbReference type="RefSeq" id="WP_051291808.1">
    <property type="nucleotide sequence ID" value="NZ_AUBI01000001.1"/>
</dbReference>
<evidence type="ECO:0000313" key="5">
    <source>
        <dbReference type="EMBL" id="GEN58494.1"/>
    </source>
</evidence>
<dbReference type="PROSITE" id="PS51186">
    <property type="entry name" value="GNAT"/>
    <property type="match status" value="1"/>
</dbReference>
<organism evidence="5 6">
    <name type="scientific">Acetobacter nitrogenifigens DSM 23921 = NBRC 105050</name>
    <dbReference type="NCBI Taxonomy" id="1120919"/>
    <lineage>
        <taxon>Bacteria</taxon>
        <taxon>Pseudomonadati</taxon>
        <taxon>Pseudomonadota</taxon>
        <taxon>Alphaproteobacteria</taxon>
        <taxon>Acetobacterales</taxon>
        <taxon>Acetobacteraceae</taxon>
        <taxon>Acetobacter</taxon>
    </lineage>
</organism>
<protein>
    <submittedName>
        <fullName evidence="5">Acetyltransferase</fullName>
    </submittedName>
</protein>
<dbReference type="GO" id="GO:0016747">
    <property type="term" value="F:acyltransferase activity, transferring groups other than amino-acyl groups"/>
    <property type="evidence" value="ECO:0007669"/>
    <property type="project" value="InterPro"/>
</dbReference>
<keyword evidence="2" id="KW-0012">Acyltransferase</keyword>
<dbReference type="PANTHER" id="PTHR43792:SF8">
    <property type="entry name" value="[RIBOSOMAL PROTEIN US5]-ALANINE N-ACETYLTRANSFERASE"/>
    <property type="match status" value="1"/>
</dbReference>
<dbReference type="AlphaFoldDB" id="A0A511X6C1"/>
<accession>A0A511X6C1</accession>
<evidence type="ECO:0000313" key="6">
    <source>
        <dbReference type="Proteomes" id="UP000321635"/>
    </source>
</evidence>
<dbReference type="InterPro" id="IPR016181">
    <property type="entry name" value="Acyl_CoA_acyltransferase"/>
</dbReference>
<dbReference type="InterPro" id="IPR051531">
    <property type="entry name" value="N-acetyltransferase"/>
</dbReference>
<feature type="domain" description="N-acetyltransferase" evidence="4">
    <location>
        <begin position="10"/>
        <end position="175"/>
    </location>
</feature>
<dbReference type="EMBL" id="BJYF01000001">
    <property type="protein sequence ID" value="GEN58494.1"/>
    <property type="molecule type" value="Genomic_DNA"/>
</dbReference>
<keyword evidence="1 5" id="KW-0808">Transferase</keyword>
<evidence type="ECO:0000256" key="3">
    <source>
        <dbReference type="ARBA" id="ARBA00038502"/>
    </source>
</evidence>
<dbReference type="OrthoDB" id="6293260at2"/>
<evidence type="ECO:0000256" key="2">
    <source>
        <dbReference type="ARBA" id="ARBA00023315"/>
    </source>
</evidence>
<dbReference type="Gene3D" id="3.40.630.30">
    <property type="match status" value="1"/>
</dbReference>
<dbReference type="InterPro" id="IPR000182">
    <property type="entry name" value="GNAT_dom"/>
</dbReference>
<evidence type="ECO:0000256" key="1">
    <source>
        <dbReference type="ARBA" id="ARBA00022679"/>
    </source>
</evidence>
<dbReference type="Proteomes" id="UP000321635">
    <property type="component" value="Unassembled WGS sequence"/>
</dbReference>
<sequence length="184" mass="20664">MIPPILTERLTLRTPTIEDLSGYLAYRNEPSALAAQMMEITSETSARNFLHSQSQLAPDAFGWRMFAIEPRHNPGLIGEVGVFISEDNPEKGDMGWWMSASCQGQGYATEAAKALVAWCFTARKMHRLTAQCLAANATSRRVMRKLGMRLESQTVESRFLAGLWHDEVGYAILRHEWTKSLQSS</sequence>
<dbReference type="STRING" id="1120919.GCA_000429165_00385"/>
<dbReference type="SUPFAM" id="SSF55729">
    <property type="entry name" value="Acyl-CoA N-acyltransferases (Nat)"/>
    <property type="match status" value="1"/>
</dbReference>
<gene>
    <name evidence="5" type="ORF">ANI02nite_03780</name>
</gene>
<evidence type="ECO:0000259" key="4">
    <source>
        <dbReference type="PROSITE" id="PS51186"/>
    </source>
</evidence>
<name>A0A511X6C1_9PROT</name>
<dbReference type="Pfam" id="PF13302">
    <property type="entry name" value="Acetyltransf_3"/>
    <property type="match status" value="1"/>
</dbReference>